<organism evidence="3 4">
    <name type="scientific">Brugia malayi</name>
    <name type="common">Filarial nematode worm</name>
    <dbReference type="NCBI Taxonomy" id="6279"/>
    <lineage>
        <taxon>Eukaryota</taxon>
        <taxon>Metazoa</taxon>
        <taxon>Ecdysozoa</taxon>
        <taxon>Nematoda</taxon>
        <taxon>Chromadorea</taxon>
        <taxon>Rhabditida</taxon>
        <taxon>Spirurina</taxon>
        <taxon>Spiruromorpha</taxon>
        <taxon>Filarioidea</taxon>
        <taxon>Onchocercidae</taxon>
        <taxon>Brugia</taxon>
    </lineage>
</organism>
<protein>
    <submittedName>
        <fullName evidence="1 4">Bm14090</fullName>
    </submittedName>
</protein>
<reference evidence="1" key="2">
    <citation type="submission" date="2012-12" db="EMBL/GenBank/DDBJ databases">
        <authorList>
            <person name="Gao Y.W."/>
            <person name="Fan S.T."/>
            <person name="Sun H.T."/>
            <person name="Wang Z."/>
            <person name="Gao X.L."/>
            <person name="Li Y.G."/>
            <person name="Wang T.C."/>
            <person name="Zhang K."/>
            <person name="Xu W.W."/>
            <person name="Yu Z.J."/>
            <person name="Xia X.Z."/>
        </authorList>
    </citation>
    <scope>NUCLEOTIDE SEQUENCE</scope>
    <source>
        <strain evidence="1">FR3</strain>
    </source>
</reference>
<reference evidence="4" key="4">
    <citation type="submission" date="2019-12" db="UniProtKB">
        <authorList>
            <consortium name="WormBaseParasite"/>
        </authorList>
    </citation>
    <scope>IDENTIFICATION</scope>
</reference>
<dbReference type="RefSeq" id="XP_042930048.1">
    <property type="nucleotide sequence ID" value="XM_043074114.1"/>
</dbReference>
<accession>A0A0K0J082</accession>
<proteinExistence type="predicted"/>
<dbReference type="WBParaSite" id="Bm14090.1">
    <property type="protein sequence ID" value="Bm14090.1"/>
    <property type="gene ID" value="WBGene00234351"/>
</dbReference>
<evidence type="ECO:0000313" key="2">
    <source>
        <dbReference type="EMBL" id="VIO87255.1"/>
    </source>
</evidence>
<dbReference type="CTD" id="66057966"/>
<reference evidence="1 3" key="1">
    <citation type="journal article" date="2007" name="Science">
        <title>Draft genome of the filarial nematode parasite Brugia malayi.</title>
        <authorList>
            <person name="Ghedin E."/>
            <person name="Wang S."/>
            <person name="Spiro D."/>
            <person name="Caler E."/>
            <person name="Zhao Q."/>
            <person name="Crabtree J."/>
            <person name="Allen J.E."/>
            <person name="Delcher A.L."/>
            <person name="Guiliano D.B."/>
            <person name="Miranda-Saavedra D."/>
            <person name="Angiuoli S.V."/>
            <person name="Creasy T."/>
            <person name="Amedeo P."/>
            <person name="Haas B."/>
            <person name="El-Sayed N.M."/>
            <person name="Wortman J.R."/>
            <person name="Feldblyum T."/>
            <person name="Tallon L."/>
            <person name="Schatz M."/>
            <person name="Shumway M."/>
            <person name="Koo H."/>
            <person name="Salzberg S.L."/>
            <person name="Schobel S."/>
            <person name="Pertea M."/>
            <person name="Pop M."/>
            <person name="White O."/>
            <person name="Barton G.J."/>
            <person name="Carlow C.K."/>
            <person name="Crawford M.J."/>
            <person name="Daub J."/>
            <person name="Dimmic M.W."/>
            <person name="Estes C.F."/>
            <person name="Foster J.M."/>
            <person name="Ganatra M."/>
            <person name="Gregory W.F."/>
            <person name="Johnson N.M."/>
            <person name="Jin J."/>
            <person name="Komuniecki R."/>
            <person name="Korf I."/>
            <person name="Kumar S."/>
            <person name="Laney S."/>
            <person name="Li B.W."/>
            <person name="Li W."/>
            <person name="Lindblom T.H."/>
            <person name="Lustigman S."/>
            <person name="Ma D."/>
            <person name="Maina C.V."/>
            <person name="Martin D.M."/>
            <person name="McCarter J.P."/>
            <person name="McReynolds L."/>
            <person name="Mitreva M."/>
            <person name="Nutman T.B."/>
            <person name="Parkinson J."/>
            <person name="Peregrin-Alvarez J.M."/>
            <person name="Poole C."/>
            <person name="Ren Q."/>
            <person name="Saunders L."/>
            <person name="Sluder A.E."/>
            <person name="Smith K."/>
            <person name="Stanke M."/>
            <person name="Unnasch T.R."/>
            <person name="Ware J."/>
            <person name="Wei A.D."/>
            <person name="Weil G."/>
            <person name="Williams D.J."/>
            <person name="Zhang Y."/>
            <person name="Williams S.A."/>
            <person name="Fraser-Liggett C."/>
            <person name="Slatko B."/>
            <person name="Blaxter M.L."/>
            <person name="Scott A.L."/>
        </authorList>
    </citation>
    <scope>NUCLEOTIDE SEQUENCE</scope>
    <source>
        <strain evidence="1 3">FR3</strain>
    </source>
</reference>
<dbReference type="AlphaFoldDB" id="A0A0K0J082"/>
<dbReference type="EMBL" id="CAAKNF010000196">
    <property type="protein sequence ID" value="VIO87255.1"/>
    <property type="molecule type" value="Genomic_DNA"/>
</dbReference>
<evidence type="ECO:0000313" key="1">
    <source>
        <dbReference type="EMBL" id="CDP90672.1"/>
    </source>
</evidence>
<reference evidence="2" key="3">
    <citation type="submission" date="2019-04" db="EMBL/GenBank/DDBJ databases">
        <authorList>
            <person name="Howe K."/>
            <person name="Paulini M."/>
            <person name="Williams G."/>
        </authorList>
    </citation>
    <scope>NUCLEOTIDE SEQUENCE [LARGE SCALE GENOMIC DNA]</scope>
    <source>
        <strain evidence="2">FR3</strain>
    </source>
</reference>
<dbReference type="Proteomes" id="UP000006672">
    <property type="component" value="Unassembled WGS sequence"/>
</dbReference>
<gene>
    <name evidence="1 4 5" type="ORF">Bm14090</name>
    <name evidence="2" type="ORF">BM_BM14090</name>
    <name evidence="1" type="ORF">BM_Bm14090</name>
</gene>
<evidence type="ECO:0000313" key="4">
    <source>
        <dbReference type="WBParaSite" id="Bm14090.1"/>
    </source>
</evidence>
<dbReference type="EMBL" id="LN854668">
    <property type="protein sequence ID" value="CDP90672.1"/>
    <property type="molecule type" value="Genomic_DNA"/>
</dbReference>
<dbReference type="KEGG" id="bmy:BM_BM14090"/>
<dbReference type="GeneID" id="66057966"/>
<evidence type="ECO:0000313" key="5">
    <source>
        <dbReference type="WormBase" id="Bm14090"/>
    </source>
</evidence>
<keyword evidence="3" id="KW-1185">Reference proteome</keyword>
<sequence>MTKQSNLSTDSITFIVRKTNRLHHSYRITENVNEYLILLLHECS</sequence>
<accession>A0A4E9EWD3</accession>
<name>A0A0K0J082_BRUMA</name>
<dbReference type="WormBase" id="Bm14090">
    <property type="protein sequence ID" value="BM31508"/>
    <property type="gene ID" value="WBGene00234351"/>
</dbReference>
<evidence type="ECO:0000313" key="3">
    <source>
        <dbReference type="Proteomes" id="UP000006672"/>
    </source>
</evidence>